<evidence type="ECO:0000256" key="2">
    <source>
        <dbReference type="ARBA" id="ARBA00022692"/>
    </source>
</evidence>
<dbReference type="Proteomes" id="UP000643610">
    <property type="component" value="Unassembled WGS sequence"/>
</dbReference>
<reference evidence="7 8" key="1">
    <citation type="submission" date="2020-08" db="EMBL/GenBank/DDBJ databases">
        <title>Novel species isolated from subtropical streams in China.</title>
        <authorList>
            <person name="Lu H."/>
        </authorList>
    </citation>
    <scope>NUCLEOTIDE SEQUENCE [LARGE SCALE GENOMIC DNA]</scope>
    <source>
        <strain evidence="7 8">KCTC 52442</strain>
    </source>
</reference>
<evidence type="ECO:0000256" key="6">
    <source>
        <dbReference type="SAM" id="Phobius"/>
    </source>
</evidence>
<proteinExistence type="predicted"/>
<comment type="subcellular location">
    <subcellularLocation>
        <location evidence="1">Membrane</location>
        <topology evidence="1">Multi-pass membrane protein</topology>
    </subcellularLocation>
</comment>
<organism evidence="7 8">
    <name type="scientific">Undibacterium amnicola</name>
    <dbReference type="NCBI Taxonomy" id="1834038"/>
    <lineage>
        <taxon>Bacteria</taxon>
        <taxon>Pseudomonadati</taxon>
        <taxon>Pseudomonadota</taxon>
        <taxon>Betaproteobacteria</taxon>
        <taxon>Burkholderiales</taxon>
        <taxon>Oxalobacteraceae</taxon>
        <taxon>Undibacterium</taxon>
    </lineage>
</organism>
<keyword evidence="5 6" id="KW-0472">Membrane</keyword>
<feature type="transmembrane region" description="Helical" evidence="6">
    <location>
        <begin position="92"/>
        <end position="112"/>
    </location>
</feature>
<feature type="transmembrane region" description="Helical" evidence="6">
    <location>
        <begin position="199"/>
        <end position="222"/>
    </location>
</feature>
<evidence type="ECO:0000256" key="1">
    <source>
        <dbReference type="ARBA" id="ARBA00004141"/>
    </source>
</evidence>
<name>A0ABR6XST9_9BURK</name>
<evidence type="ECO:0000313" key="7">
    <source>
        <dbReference type="EMBL" id="MBC3831982.1"/>
    </source>
</evidence>
<evidence type="ECO:0000313" key="8">
    <source>
        <dbReference type="Proteomes" id="UP000643610"/>
    </source>
</evidence>
<sequence>MRSLLFLAPIPALLMSIVLMRFADVSKILWIQQVVLGALALVCAYAFSNRRSSGWSTKSQVYLLVFLSLLLFLPPLLDSSTSPQRWLVLGGFRLYIAACVLPLILILLESLIHENRSDTSSWIFFYPVISLALAWQPDASQSLALAAIGVISIARSGARTLMKASCIVPLLVATMWSSAQPDPLQPVAYVEGVIQLAATIHIGFAGVSLLFVVLPPLILILMGRRYQQSGFFMLALYYLVIDVCAYLQLTPMPLLGFGAGPILGYAFMAYAANRKLH</sequence>
<feature type="transmembrane region" description="Helical" evidence="6">
    <location>
        <begin position="60"/>
        <end position="77"/>
    </location>
</feature>
<gene>
    <name evidence="7" type="ORF">H8K33_10715</name>
</gene>
<comment type="caution">
    <text evidence="7">The sequence shown here is derived from an EMBL/GenBank/DDBJ whole genome shotgun (WGS) entry which is preliminary data.</text>
</comment>
<dbReference type="EMBL" id="JACOFU010000004">
    <property type="protein sequence ID" value="MBC3831982.1"/>
    <property type="molecule type" value="Genomic_DNA"/>
</dbReference>
<keyword evidence="4 6" id="KW-1133">Transmembrane helix</keyword>
<keyword evidence="2 6" id="KW-0812">Transmembrane</keyword>
<evidence type="ECO:0000256" key="3">
    <source>
        <dbReference type="ARBA" id="ARBA00022960"/>
    </source>
</evidence>
<accession>A0ABR6XST9</accession>
<evidence type="ECO:0000256" key="4">
    <source>
        <dbReference type="ARBA" id="ARBA00022989"/>
    </source>
</evidence>
<feature type="transmembrane region" description="Helical" evidence="6">
    <location>
        <begin position="254"/>
        <end position="272"/>
    </location>
</feature>
<dbReference type="Pfam" id="PF01098">
    <property type="entry name" value="FTSW_RODA_SPOVE"/>
    <property type="match status" value="1"/>
</dbReference>
<keyword evidence="3" id="KW-0133">Cell shape</keyword>
<evidence type="ECO:0000256" key="5">
    <source>
        <dbReference type="ARBA" id="ARBA00023136"/>
    </source>
</evidence>
<feature type="transmembrane region" description="Helical" evidence="6">
    <location>
        <begin position="30"/>
        <end position="48"/>
    </location>
</feature>
<dbReference type="RefSeq" id="WP_186891035.1">
    <property type="nucleotide sequence ID" value="NZ_JACOFU010000004.1"/>
</dbReference>
<feature type="transmembrane region" description="Helical" evidence="6">
    <location>
        <begin position="229"/>
        <end position="248"/>
    </location>
</feature>
<keyword evidence="8" id="KW-1185">Reference proteome</keyword>
<dbReference type="InterPro" id="IPR001182">
    <property type="entry name" value="FtsW/RodA"/>
</dbReference>
<protein>
    <submittedName>
        <fullName evidence="7">FtsW/RodA/SpoVE family cell cycle protein</fullName>
    </submittedName>
</protein>